<name>A0A833URT5_JUGRE</name>
<accession>A0A833URT5</accession>
<evidence type="ECO:0000313" key="1">
    <source>
        <dbReference type="EMBL" id="KAF5459133.1"/>
    </source>
</evidence>
<reference evidence="1" key="1">
    <citation type="submission" date="2015-10" db="EMBL/GenBank/DDBJ databases">
        <authorList>
            <person name="Martinez-Garcia P.J."/>
            <person name="Crepeau M.W."/>
            <person name="Puiu D."/>
            <person name="Gonzalez-Ibeas D."/>
            <person name="Whalen J."/>
            <person name="Stevens K."/>
            <person name="Paul R."/>
            <person name="Butterfield T."/>
            <person name="Britton M."/>
            <person name="Reagan R."/>
            <person name="Chakraborty S."/>
            <person name="Walawage S.L."/>
            <person name="Vasquez-Gross H.A."/>
            <person name="Cardeno C."/>
            <person name="Famula R."/>
            <person name="Pratt K."/>
            <person name="Kuruganti S."/>
            <person name="Aradhya M.K."/>
            <person name="Leslie C.A."/>
            <person name="Dandekar A.M."/>
            <person name="Salzberg S.L."/>
            <person name="Wegrzyn J.L."/>
            <person name="Langley C.H."/>
            <person name="Neale D.B."/>
        </authorList>
    </citation>
    <scope>NUCLEOTIDE SEQUENCE</scope>
    <source>
        <tissue evidence="1">Leaves</tissue>
    </source>
</reference>
<dbReference type="EMBL" id="LIHL02000010">
    <property type="protein sequence ID" value="KAF5459133.1"/>
    <property type="molecule type" value="Genomic_DNA"/>
</dbReference>
<proteinExistence type="predicted"/>
<dbReference type="AlphaFoldDB" id="A0A833URT5"/>
<comment type="caution">
    <text evidence="1">The sequence shown here is derived from an EMBL/GenBank/DDBJ whole genome shotgun (WGS) entry which is preliminary data.</text>
</comment>
<sequence>MHAEIVDTLSMEALTHQRMDITGQKCWQATGIATVVLTTTPADQAASSAVQIKVITLAWQALEFMNPMGVSHLDGNLVTGFATEWDVECTIMLTERSASVAKQERINLGGAI</sequence>
<protein>
    <submittedName>
        <fullName evidence="1">Uncharacterized protein</fullName>
    </submittedName>
</protein>
<reference evidence="1" key="2">
    <citation type="submission" date="2020-03" db="EMBL/GenBank/DDBJ databases">
        <title>Walnut 2.0.</title>
        <authorList>
            <person name="Marrano A."/>
            <person name="Britton M."/>
            <person name="Zimin A.V."/>
            <person name="Zaini P.A."/>
            <person name="Workman R."/>
            <person name="Puiu D."/>
            <person name="Bianco L."/>
            <person name="Allen B.J."/>
            <person name="Troggio M."/>
            <person name="Leslie C.A."/>
            <person name="Timp W."/>
            <person name="Dendekar A."/>
            <person name="Salzberg S.L."/>
            <person name="Neale D.B."/>
        </authorList>
    </citation>
    <scope>NUCLEOTIDE SEQUENCE</scope>
    <source>
        <tissue evidence="1">Leaves</tissue>
    </source>
</reference>
<gene>
    <name evidence="1" type="ORF">F2P56_023113</name>
</gene>
<dbReference type="Gramene" id="Jr10_21870_p2">
    <property type="protein sequence ID" value="cds.Jr10_21870_p2"/>
    <property type="gene ID" value="Jr10_21870"/>
</dbReference>
<organism evidence="1 2">
    <name type="scientific">Juglans regia</name>
    <name type="common">English walnut</name>
    <dbReference type="NCBI Taxonomy" id="51240"/>
    <lineage>
        <taxon>Eukaryota</taxon>
        <taxon>Viridiplantae</taxon>
        <taxon>Streptophyta</taxon>
        <taxon>Embryophyta</taxon>
        <taxon>Tracheophyta</taxon>
        <taxon>Spermatophyta</taxon>
        <taxon>Magnoliopsida</taxon>
        <taxon>eudicotyledons</taxon>
        <taxon>Gunneridae</taxon>
        <taxon>Pentapetalae</taxon>
        <taxon>rosids</taxon>
        <taxon>fabids</taxon>
        <taxon>Fagales</taxon>
        <taxon>Juglandaceae</taxon>
        <taxon>Juglans</taxon>
    </lineage>
</organism>
<dbReference type="Proteomes" id="UP000619265">
    <property type="component" value="Unassembled WGS sequence"/>
</dbReference>
<evidence type="ECO:0000313" key="2">
    <source>
        <dbReference type="Proteomes" id="UP000619265"/>
    </source>
</evidence>